<comment type="caution">
    <text evidence="1">The sequence shown here is derived from an EMBL/GenBank/DDBJ whole genome shotgun (WGS) entry which is preliminary data.</text>
</comment>
<gene>
    <name evidence="1" type="ORF">I4F81_003338</name>
</gene>
<protein>
    <submittedName>
        <fullName evidence="1">Uncharacterized protein</fullName>
    </submittedName>
</protein>
<keyword evidence="2" id="KW-1185">Reference proteome</keyword>
<dbReference type="EMBL" id="CM020618">
    <property type="protein sequence ID" value="KAK1860750.1"/>
    <property type="molecule type" value="Genomic_DNA"/>
</dbReference>
<name>A0ACC3BSN6_PYRYE</name>
<evidence type="ECO:0000313" key="2">
    <source>
        <dbReference type="Proteomes" id="UP000798662"/>
    </source>
</evidence>
<sequence>MECGGVRAGCTRWNGAVHPPLSAPSLRNRTAAVAAGTLGCGAVLRQCPFKSPPGSSSSETPLRSHTSCSSTASVLHPLPPRSVPLSHRGFSPPCRPLACCPPPRPPPLCHAPPQSTMGDHHASPVKALMTPYMLGDLPLPNRMVLPPLTRGRSSDDHIPNTDLMGTYYSQRASAGLLISEGTFVSPAAIGWPAAPEVYSDKAVAAWRGVTDAVHAAGGRIFCQLWHTGRASHSSFRADGSCGVAPSAVAIRDDGGIHVPGGGKAPHEVPHAMTVEEIQATVGDYVAAAQNALAAGFDGVEVHSANGYLLDSFLQTGTNRRTDEYGAGSLDSRFRFLREVVTAVTAVVPANRVGVRLSPNGVFNDQGSPDFREAFPYFASQLDAFGLAYLHVMDGLAFGFHKLGEPLTLADFRAVFKGPIMANCGYTAESGEEAIASGSADLISYGRPWISNPDLPRRFAEGLPLNADASMATWYSPGPEGYTDYPTVDEAGAGTKTEPTVEAAEGDAKGVKAL</sequence>
<accession>A0ACC3BSN6</accession>
<organism evidence="1 2">
    <name type="scientific">Pyropia yezoensis</name>
    <name type="common">Susabi-nori</name>
    <name type="synonym">Porphyra yezoensis</name>
    <dbReference type="NCBI Taxonomy" id="2788"/>
    <lineage>
        <taxon>Eukaryota</taxon>
        <taxon>Rhodophyta</taxon>
        <taxon>Bangiophyceae</taxon>
        <taxon>Bangiales</taxon>
        <taxon>Bangiaceae</taxon>
        <taxon>Pyropia</taxon>
    </lineage>
</organism>
<dbReference type="Proteomes" id="UP000798662">
    <property type="component" value="Chromosome 1"/>
</dbReference>
<reference evidence="1" key="1">
    <citation type="submission" date="2019-11" db="EMBL/GenBank/DDBJ databases">
        <title>Nori genome reveals adaptations in red seaweeds to the harsh intertidal environment.</title>
        <authorList>
            <person name="Wang D."/>
            <person name="Mao Y."/>
        </authorList>
    </citation>
    <scope>NUCLEOTIDE SEQUENCE</scope>
    <source>
        <tissue evidence="1">Gametophyte</tissue>
    </source>
</reference>
<proteinExistence type="predicted"/>
<evidence type="ECO:0000313" key="1">
    <source>
        <dbReference type="EMBL" id="KAK1860750.1"/>
    </source>
</evidence>